<keyword evidence="2" id="KW-0132">Cell division</keyword>
<dbReference type="InterPro" id="IPR050487">
    <property type="entry name" value="FtsQ_DivIB"/>
</dbReference>
<dbReference type="EMBL" id="MFQR01000064">
    <property type="protein sequence ID" value="OGH83772.1"/>
    <property type="molecule type" value="Genomic_DNA"/>
</dbReference>
<dbReference type="AlphaFoldDB" id="A0A1F6NIR5"/>
<evidence type="ECO:0000256" key="5">
    <source>
        <dbReference type="ARBA" id="ARBA00023306"/>
    </source>
</evidence>
<sequence>MKYFISEHNHEKYRPRTTFKDRLVNRFSKKHKQMERPTTSRREQAPWCNPYRQNQSVGILKRVWVWILLFIILMWLGMVLYLPYFQINKVTVVGPKITKPTEIENFVRDHYLNKGGIIPKNNFFLIHGNKIVSDLKKNFAIENITINKIFPHELFLDIEEKISSIIYDDGASYYLLDQNGKVIRTLAAVSEREYVIKNIPTHGSSTTPIDVRGLLGSVNTSTTIVSGTIKVHIPDFAKIKGEYGDLALLYDMRFTTTTDEIVLVPPQLVQSIITVNQQMQKQGIGKNDYFVVDNLLAGIEAMNENVCDFYFDPRGDINFQLQNFKEIIKTNQPKQYVDLRYGNRVYWR</sequence>
<evidence type="ECO:0000256" key="4">
    <source>
        <dbReference type="ARBA" id="ARBA00022989"/>
    </source>
</evidence>
<evidence type="ECO:0000256" key="1">
    <source>
        <dbReference type="ARBA" id="ARBA00022475"/>
    </source>
</evidence>
<dbReference type="GO" id="GO:0051301">
    <property type="term" value="P:cell division"/>
    <property type="evidence" value="ECO:0007669"/>
    <property type="project" value="UniProtKB-KW"/>
</dbReference>
<dbReference type="Proteomes" id="UP000177803">
    <property type="component" value="Unassembled WGS sequence"/>
</dbReference>
<reference evidence="7 8" key="1">
    <citation type="journal article" date="2016" name="Nat. Commun.">
        <title>Thousands of microbial genomes shed light on interconnected biogeochemical processes in an aquifer system.</title>
        <authorList>
            <person name="Anantharaman K."/>
            <person name="Brown C.T."/>
            <person name="Hug L.A."/>
            <person name="Sharon I."/>
            <person name="Castelle C.J."/>
            <person name="Probst A.J."/>
            <person name="Thomas B.C."/>
            <person name="Singh A."/>
            <person name="Wilkins M.J."/>
            <person name="Karaoz U."/>
            <person name="Brodie E.L."/>
            <person name="Williams K.H."/>
            <person name="Hubbard S.S."/>
            <person name="Banfield J.F."/>
        </authorList>
    </citation>
    <scope>NUCLEOTIDE SEQUENCE [LARGE SCALE GENOMIC DNA]</scope>
</reference>
<dbReference type="PANTHER" id="PTHR37820:SF1">
    <property type="entry name" value="CELL DIVISION PROTEIN FTSQ"/>
    <property type="match status" value="1"/>
</dbReference>
<keyword evidence="6" id="KW-0472">Membrane</keyword>
<feature type="transmembrane region" description="Helical" evidence="6">
    <location>
        <begin position="63"/>
        <end position="84"/>
    </location>
</feature>
<evidence type="ECO:0000256" key="6">
    <source>
        <dbReference type="SAM" id="Phobius"/>
    </source>
</evidence>
<evidence type="ECO:0000313" key="8">
    <source>
        <dbReference type="Proteomes" id="UP000177803"/>
    </source>
</evidence>
<organism evidence="7 8">
    <name type="scientific">Candidatus Magasanikbacteria bacterium RIFOXYA2_FULL_44_8</name>
    <dbReference type="NCBI Taxonomy" id="1798696"/>
    <lineage>
        <taxon>Bacteria</taxon>
        <taxon>Candidatus Magasanikiibacteriota</taxon>
    </lineage>
</organism>
<evidence type="ECO:0000313" key="7">
    <source>
        <dbReference type="EMBL" id="OGH83772.1"/>
    </source>
</evidence>
<evidence type="ECO:0000256" key="2">
    <source>
        <dbReference type="ARBA" id="ARBA00022618"/>
    </source>
</evidence>
<protein>
    <submittedName>
        <fullName evidence="7">Uncharacterized protein</fullName>
    </submittedName>
</protein>
<dbReference type="GO" id="GO:0005886">
    <property type="term" value="C:plasma membrane"/>
    <property type="evidence" value="ECO:0007669"/>
    <property type="project" value="TreeGrafter"/>
</dbReference>
<name>A0A1F6NIR5_9BACT</name>
<proteinExistence type="predicted"/>
<keyword evidence="4 6" id="KW-1133">Transmembrane helix</keyword>
<accession>A0A1F6NIR5</accession>
<comment type="caution">
    <text evidence="7">The sequence shown here is derived from an EMBL/GenBank/DDBJ whole genome shotgun (WGS) entry which is preliminary data.</text>
</comment>
<dbReference type="PANTHER" id="PTHR37820">
    <property type="entry name" value="CELL DIVISION PROTEIN DIVIB"/>
    <property type="match status" value="1"/>
</dbReference>
<gene>
    <name evidence="7" type="ORF">A2261_03800</name>
</gene>
<keyword evidence="3 6" id="KW-0812">Transmembrane</keyword>
<evidence type="ECO:0000256" key="3">
    <source>
        <dbReference type="ARBA" id="ARBA00022692"/>
    </source>
</evidence>
<keyword evidence="1" id="KW-1003">Cell membrane</keyword>
<keyword evidence="5" id="KW-0131">Cell cycle</keyword>